<protein>
    <submittedName>
        <fullName evidence="2">Uncharacterized protein</fullName>
    </submittedName>
</protein>
<reference evidence="2" key="2">
    <citation type="journal article" date="2024" name="Plant">
        <title>Genomic evolution and insights into agronomic trait innovations of Sesamum species.</title>
        <authorList>
            <person name="Miao H."/>
            <person name="Wang L."/>
            <person name="Qu L."/>
            <person name="Liu H."/>
            <person name="Sun Y."/>
            <person name="Le M."/>
            <person name="Wang Q."/>
            <person name="Wei S."/>
            <person name="Zheng Y."/>
            <person name="Lin W."/>
            <person name="Duan Y."/>
            <person name="Cao H."/>
            <person name="Xiong S."/>
            <person name="Wang X."/>
            <person name="Wei L."/>
            <person name="Li C."/>
            <person name="Ma Q."/>
            <person name="Ju M."/>
            <person name="Zhao R."/>
            <person name="Li G."/>
            <person name="Mu C."/>
            <person name="Tian Q."/>
            <person name="Mei H."/>
            <person name="Zhang T."/>
            <person name="Gao T."/>
            <person name="Zhang H."/>
        </authorList>
    </citation>
    <scope>NUCLEOTIDE SEQUENCE</scope>
    <source>
        <strain evidence="2">G02</strain>
    </source>
</reference>
<evidence type="ECO:0000313" key="2">
    <source>
        <dbReference type="EMBL" id="KAL0418952.1"/>
    </source>
</evidence>
<comment type="caution">
    <text evidence="2">The sequence shown here is derived from an EMBL/GenBank/DDBJ whole genome shotgun (WGS) entry which is preliminary data.</text>
</comment>
<sequence>MKPGMEKVNCLLHLSGPTGPSLEHPFPRIRTSSSGTALRTTPLSRDLRQKSIHGISNLVRTKCGNCPLSRGTRLRHGERMTQTFGEKDDKDTNLFKRKEKMVSFRKLQISKFSRAEESVK</sequence>
<feature type="region of interest" description="Disordered" evidence="1">
    <location>
        <begin position="15"/>
        <end position="42"/>
    </location>
</feature>
<dbReference type="AlphaFoldDB" id="A0AAW2URC9"/>
<dbReference type="EMBL" id="JACGWJ010000005">
    <property type="protein sequence ID" value="KAL0418952.1"/>
    <property type="molecule type" value="Genomic_DNA"/>
</dbReference>
<accession>A0AAW2URC9</accession>
<evidence type="ECO:0000256" key="1">
    <source>
        <dbReference type="SAM" id="MobiDB-lite"/>
    </source>
</evidence>
<name>A0AAW2URC9_SESRA</name>
<reference evidence="2" key="1">
    <citation type="submission" date="2020-06" db="EMBL/GenBank/DDBJ databases">
        <authorList>
            <person name="Li T."/>
            <person name="Hu X."/>
            <person name="Zhang T."/>
            <person name="Song X."/>
            <person name="Zhang H."/>
            <person name="Dai N."/>
            <person name="Sheng W."/>
            <person name="Hou X."/>
            <person name="Wei L."/>
        </authorList>
    </citation>
    <scope>NUCLEOTIDE SEQUENCE</scope>
    <source>
        <strain evidence="2">G02</strain>
        <tissue evidence="2">Leaf</tissue>
    </source>
</reference>
<gene>
    <name evidence="2" type="ORF">Sradi_1308700</name>
</gene>
<proteinExistence type="predicted"/>
<feature type="compositionally biased region" description="Polar residues" evidence="1">
    <location>
        <begin position="30"/>
        <end position="42"/>
    </location>
</feature>
<organism evidence="2">
    <name type="scientific">Sesamum radiatum</name>
    <name type="common">Black benniseed</name>
    <dbReference type="NCBI Taxonomy" id="300843"/>
    <lineage>
        <taxon>Eukaryota</taxon>
        <taxon>Viridiplantae</taxon>
        <taxon>Streptophyta</taxon>
        <taxon>Embryophyta</taxon>
        <taxon>Tracheophyta</taxon>
        <taxon>Spermatophyta</taxon>
        <taxon>Magnoliopsida</taxon>
        <taxon>eudicotyledons</taxon>
        <taxon>Gunneridae</taxon>
        <taxon>Pentapetalae</taxon>
        <taxon>asterids</taxon>
        <taxon>lamiids</taxon>
        <taxon>Lamiales</taxon>
        <taxon>Pedaliaceae</taxon>
        <taxon>Sesamum</taxon>
    </lineage>
</organism>